<gene>
    <name evidence="1" type="ORF">AVDCRST_MAG92-386</name>
</gene>
<reference evidence="1" key="1">
    <citation type="submission" date="2020-02" db="EMBL/GenBank/DDBJ databases">
        <authorList>
            <person name="Meier V. D."/>
        </authorList>
    </citation>
    <scope>NUCLEOTIDE SEQUENCE</scope>
    <source>
        <strain evidence="1">AVDCRST_MAG92</strain>
    </source>
</reference>
<evidence type="ECO:0000313" key="1">
    <source>
        <dbReference type="EMBL" id="CAA9216999.1"/>
    </source>
</evidence>
<proteinExistence type="predicted"/>
<name>A0A6J4H8V5_9CYAN</name>
<dbReference type="EMBL" id="CADCTM010000052">
    <property type="protein sequence ID" value="CAA9216999.1"/>
    <property type="molecule type" value="Genomic_DNA"/>
</dbReference>
<accession>A0A6J4H8V5</accession>
<organism evidence="1">
    <name type="scientific">uncultured Coleofasciculus sp</name>
    <dbReference type="NCBI Taxonomy" id="1267456"/>
    <lineage>
        <taxon>Bacteria</taxon>
        <taxon>Bacillati</taxon>
        <taxon>Cyanobacteriota</taxon>
        <taxon>Cyanophyceae</taxon>
        <taxon>Coleofasciculales</taxon>
        <taxon>Coleofasciculaceae</taxon>
        <taxon>Coleofasciculus</taxon>
        <taxon>environmental samples</taxon>
    </lineage>
</organism>
<sequence length="50" mass="6017">MRVLLSCYLSNSTTAKTLVLYIKKYTFRHNFRFDQLAIFKPLRRASNNYI</sequence>
<protein>
    <submittedName>
        <fullName evidence="1">Uncharacterized protein</fullName>
    </submittedName>
</protein>
<dbReference type="AlphaFoldDB" id="A0A6J4H8V5"/>